<dbReference type="EMBL" id="CP011412">
    <property type="protein sequence ID" value="AKH20078.1"/>
    <property type="molecule type" value="Genomic_DNA"/>
</dbReference>
<evidence type="ECO:0000313" key="4">
    <source>
        <dbReference type="EMBL" id="AKH20078.1"/>
    </source>
</evidence>
<dbReference type="InterPro" id="IPR008218">
    <property type="entry name" value="ATPase_V1-cplx_f_g_su"/>
</dbReference>
<evidence type="ECO:0000256" key="1">
    <source>
        <dbReference type="ARBA" id="ARBA00010148"/>
    </source>
</evidence>
<organism evidence="4 5">
    <name type="scientific">Sedimenticola thiotaurini</name>
    <dbReference type="NCBI Taxonomy" id="1543721"/>
    <lineage>
        <taxon>Bacteria</taxon>
        <taxon>Pseudomonadati</taxon>
        <taxon>Pseudomonadota</taxon>
        <taxon>Gammaproteobacteria</taxon>
        <taxon>Chromatiales</taxon>
        <taxon>Sedimenticolaceae</taxon>
        <taxon>Sedimenticola</taxon>
    </lineage>
</organism>
<dbReference type="Gene3D" id="3.40.50.10580">
    <property type="entry name" value="ATPase, V1 complex, subunit F"/>
    <property type="match status" value="1"/>
</dbReference>
<dbReference type="KEGG" id="seds:AAY24_06595"/>
<dbReference type="Pfam" id="PF01990">
    <property type="entry name" value="ATP-synt_F"/>
    <property type="match status" value="1"/>
</dbReference>
<keyword evidence="2" id="KW-0813">Transport</keyword>
<keyword evidence="3" id="KW-0406">Ion transport</keyword>
<evidence type="ECO:0000256" key="2">
    <source>
        <dbReference type="ARBA" id="ARBA00022448"/>
    </source>
</evidence>
<proteinExistence type="inferred from homology"/>
<reference evidence="4 5" key="1">
    <citation type="journal article" date="2015" name="Genome Announc.">
        <title>Complete Genome Sequence of Sedimenticola thiotaurini Strain SIP-G1, a Polyphosphate- and Polyhydroxyalkanoate-Accumulating Sulfur-Oxidizing Gammaproteobacterium Isolated from Salt Marsh Sediments.</title>
        <authorList>
            <person name="Flood B.E."/>
            <person name="Jones D.S."/>
            <person name="Bailey J.V."/>
        </authorList>
    </citation>
    <scope>NUCLEOTIDE SEQUENCE [LARGE SCALE GENOMIC DNA]</scope>
    <source>
        <strain evidence="4 5">SIP-G1</strain>
    </source>
</reference>
<dbReference type="Proteomes" id="UP000034410">
    <property type="component" value="Chromosome"/>
</dbReference>
<evidence type="ECO:0000256" key="3">
    <source>
        <dbReference type="ARBA" id="ARBA00023065"/>
    </source>
</evidence>
<dbReference type="OrthoDB" id="8563782at2"/>
<evidence type="ECO:0008006" key="6">
    <source>
        <dbReference type="Google" id="ProtNLM"/>
    </source>
</evidence>
<accession>A0A0F7JZR5</accession>
<gene>
    <name evidence="4" type="ORF">AAY24_06595</name>
</gene>
<evidence type="ECO:0000313" key="5">
    <source>
        <dbReference type="Proteomes" id="UP000034410"/>
    </source>
</evidence>
<keyword evidence="5" id="KW-1185">Reference proteome</keyword>
<name>A0A0F7JZR5_9GAMM</name>
<comment type="similarity">
    <text evidence="1">Belongs to the V-ATPase F subunit family.</text>
</comment>
<sequence length="116" mass="12880">MNSVDDQVAPTRMIFMGEASLTDGFKLIGFETWADPTPEVLEQQLEQLIKQREKAFIILGHTLANCDSDLLKQVRSEGGHIIITQVPALADPENFQCEIDDRLQVLLGGGLQLSQE</sequence>
<dbReference type="AlphaFoldDB" id="A0A0F7JZR5"/>
<dbReference type="InterPro" id="IPR036906">
    <property type="entry name" value="ATPase_V1_fsu_sf"/>
</dbReference>
<dbReference type="GO" id="GO:0046961">
    <property type="term" value="F:proton-transporting ATPase activity, rotational mechanism"/>
    <property type="evidence" value="ECO:0007669"/>
    <property type="project" value="InterPro"/>
</dbReference>
<protein>
    <recommendedName>
        <fullName evidence="6">ATPase</fullName>
    </recommendedName>
</protein>
<dbReference type="RefSeq" id="WP_046859013.1">
    <property type="nucleotide sequence ID" value="NZ_CP011412.1"/>
</dbReference>
<dbReference type="SUPFAM" id="SSF159468">
    <property type="entry name" value="AtpF-like"/>
    <property type="match status" value="1"/>
</dbReference>